<keyword evidence="4 5" id="KW-0472">Membrane</keyword>
<dbReference type="PANTHER" id="PTHR47547">
    <property type="match status" value="1"/>
</dbReference>
<comment type="subcellular location">
    <subcellularLocation>
        <location evidence="1">Membrane</location>
        <topology evidence="1">Multi-pass membrane protein</topology>
    </subcellularLocation>
</comment>
<reference evidence="7" key="1">
    <citation type="journal article" date="2019" name="Int. J. Syst. Evol. Microbiol.">
        <title>The Global Catalogue of Microorganisms (GCM) 10K type strain sequencing project: providing services to taxonomists for standard genome sequencing and annotation.</title>
        <authorList>
            <consortium name="The Broad Institute Genomics Platform"/>
            <consortium name="The Broad Institute Genome Sequencing Center for Infectious Disease"/>
            <person name="Wu L."/>
            <person name="Ma J."/>
        </authorList>
    </citation>
    <scope>NUCLEOTIDE SEQUENCE [LARGE SCALE GENOMIC DNA]</scope>
    <source>
        <strain evidence="7">CCM 7043</strain>
    </source>
</reference>
<feature type="transmembrane region" description="Helical" evidence="5">
    <location>
        <begin position="284"/>
        <end position="301"/>
    </location>
</feature>
<keyword evidence="3 5" id="KW-1133">Transmembrane helix</keyword>
<evidence type="ECO:0000313" key="6">
    <source>
        <dbReference type="EMBL" id="MFD1522338.1"/>
    </source>
</evidence>
<evidence type="ECO:0000256" key="3">
    <source>
        <dbReference type="ARBA" id="ARBA00022989"/>
    </source>
</evidence>
<dbReference type="Pfam" id="PF13520">
    <property type="entry name" value="AA_permease_2"/>
    <property type="match status" value="1"/>
</dbReference>
<dbReference type="InterPro" id="IPR052962">
    <property type="entry name" value="AA_Transporter_AGT"/>
</dbReference>
<proteinExistence type="predicted"/>
<feature type="transmembrane region" description="Helical" evidence="5">
    <location>
        <begin position="404"/>
        <end position="427"/>
    </location>
</feature>
<dbReference type="Gene3D" id="1.20.1740.10">
    <property type="entry name" value="Amino acid/polyamine transporter I"/>
    <property type="match status" value="1"/>
</dbReference>
<evidence type="ECO:0000256" key="5">
    <source>
        <dbReference type="SAM" id="Phobius"/>
    </source>
</evidence>
<feature type="transmembrane region" description="Helical" evidence="5">
    <location>
        <begin position="242"/>
        <end position="264"/>
    </location>
</feature>
<feature type="transmembrane region" description="Helical" evidence="5">
    <location>
        <begin position="53"/>
        <end position="76"/>
    </location>
</feature>
<dbReference type="PIRSF" id="PIRSF006060">
    <property type="entry name" value="AA_transporter"/>
    <property type="match status" value="1"/>
</dbReference>
<organism evidence="6 7">
    <name type="scientific">Pseudonocardia yunnanensis</name>
    <dbReference type="NCBI Taxonomy" id="58107"/>
    <lineage>
        <taxon>Bacteria</taxon>
        <taxon>Bacillati</taxon>
        <taxon>Actinomycetota</taxon>
        <taxon>Actinomycetes</taxon>
        <taxon>Pseudonocardiales</taxon>
        <taxon>Pseudonocardiaceae</taxon>
        <taxon>Pseudonocardia</taxon>
    </lineage>
</organism>
<comment type="caution">
    <text evidence="6">The sequence shown here is derived from an EMBL/GenBank/DDBJ whole genome shotgun (WGS) entry which is preliminary data.</text>
</comment>
<feature type="transmembrane region" description="Helical" evidence="5">
    <location>
        <begin position="135"/>
        <end position="157"/>
    </location>
</feature>
<accession>A0ABW4F3L3</accession>
<feature type="transmembrane region" description="Helical" evidence="5">
    <location>
        <begin position="492"/>
        <end position="514"/>
    </location>
</feature>
<feature type="transmembrane region" description="Helical" evidence="5">
    <location>
        <begin position="345"/>
        <end position="364"/>
    </location>
</feature>
<name>A0ABW4F3L3_9PSEU</name>
<dbReference type="Proteomes" id="UP001597114">
    <property type="component" value="Unassembled WGS sequence"/>
</dbReference>
<evidence type="ECO:0000256" key="4">
    <source>
        <dbReference type="ARBA" id="ARBA00023136"/>
    </source>
</evidence>
<protein>
    <submittedName>
        <fullName evidence="6">APC family permease</fullName>
    </submittedName>
</protein>
<feature type="transmembrane region" description="Helical" evidence="5">
    <location>
        <begin position="433"/>
        <end position="449"/>
    </location>
</feature>
<feature type="transmembrane region" description="Helical" evidence="5">
    <location>
        <begin position="169"/>
        <end position="188"/>
    </location>
</feature>
<evidence type="ECO:0000313" key="7">
    <source>
        <dbReference type="Proteomes" id="UP001597114"/>
    </source>
</evidence>
<sequence>MTVALEPTLNEDAKFRRTLGFWSLLATGLGSVIGSGWLFSAMYAAQSAGPASLIAWVIGRVLMLTVALVFAELAIAHPESGGLVRYPLYSNGRFAAGIVGWSMWVCYLGNPPTEAAGALQYASSYLPGIYQGDQLTGLGILLAIVLMAVFVGINYFGVHLFAKTNNVVTAVKVLIPTVTVVLLIASGFDSGNISQHGGFAPYGYGAALGTIASAGMVFAYTGFRNIVELSGEVRHPRKHIPAALVTTLLVTIVLYLGLQVAFLGAVPSSMLAGGWHGVDFDSPFAQLAMLLGLSWLYWTLIADSMISPSGAAIAWTASNARNAYGLAKNRFFPAWLRTVNGRWGVPTRGLITNFLVGILFLLPLPSWHEIVSVTASLVAFTFSVGSISLLAFRKTGVTGPANRLPGMAVIAPLAFVISALVIYWVGWPDLTKTIPIVVAGLIWFAVTWVRQNQGVSELSGGVWLIVHLAFLYLMSALGSFEGSGLIPAPWDSLIVAVVSLGVYFWGVASGTAYLRDHRPEALRRPDQPIEAAS</sequence>
<dbReference type="PANTHER" id="PTHR47547:SF1">
    <property type="entry name" value="ASPARTATE-PROTON SYMPORTER"/>
    <property type="match status" value="1"/>
</dbReference>
<dbReference type="RefSeq" id="WP_344723703.1">
    <property type="nucleotide sequence ID" value="NZ_BAAAUS010000023.1"/>
</dbReference>
<dbReference type="InterPro" id="IPR002293">
    <property type="entry name" value="AA/rel_permease1"/>
</dbReference>
<feature type="transmembrane region" description="Helical" evidence="5">
    <location>
        <begin position="20"/>
        <end position="41"/>
    </location>
</feature>
<keyword evidence="7" id="KW-1185">Reference proteome</keyword>
<gene>
    <name evidence="6" type="ORF">ACFSJD_32905</name>
</gene>
<dbReference type="EMBL" id="JBHUCO010000045">
    <property type="protein sequence ID" value="MFD1522338.1"/>
    <property type="molecule type" value="Genomic_DNA"/>
</dbReference>
<feature type="transmembrane region" description="Helical" evidence="5">
    <location>
        <begin position="370"/>
        <end position="392"/>
    </location>
</feature>
<evidence type="ECO:0000256" key="2">
    <source>
        <dbReference type="ARBA" id="ARBA00022692"/>
    </source>
</evidence>
<evidence type="ECO:0000256" key="1">
    <source>
        <dbReference type="ARBA" id="ARBA00004141"/>
    </source>
</evidence>
<keyword evidence="2 5" id="KW-0812">Transmembrane</keyword>
<feature type="transmembrane region" description="Helical" evidence="5">
    <location>
        <begin position="461"/>
        <end position="480"/>
    </location>
</feature>
<feature type="transmembrane region" description="Helical" evidence="5">
    <location>
        <begin position="200"/>
        <end position="221"/>
    </location>
</feature>